<organism evidence="2 3">
    <name type="scientific">Candidatus Ignatzschineria merdigallinarum</name>
    <dbReference type="NCBI Taxonomy" id="2838621"/>
    <lineage>
        <taxon>Bacteria</taxon>
        <taxon>Pseudomonadati</taxon>
        <taxon>Pseudomonadota</taxon>
        <taxon>Gammaproteobacteria</taxon>
        <taxon>Cardiobacteriales</taxon>
        <taxon>Ignatzschineriaceae</taxon>
        <taxon>Ignatzschineria</taxon>
    </lineage>
</organism>
<gene>
    <name evidence="2" type="ORF">H9889_10530</name>
</gene>
<sequence length="152" mass="16628">MKKLLLGSVALFVIAACSSKGSVMSQLDTKIPSIAELQHHNYELVKVNGKELELEKGSMTPNIAFGENMQITGSMCNNFFGEGYFSSRGVLKAKGLGMTRKFCSDAALNTLDGDIAELLDRGAEIIISDNGEFLRLSNIQTALEFKRSDKMR</sequence>
<dbReference type="EMBL" id="DXHP01000230">
    <property type="protein sequence ID" value="HIW07738.1"/>
    <property type="molecule type" value="Genomic_DNA"/>
</dbReference>
<protein>
    <submittedName>
        <fullName evidence="2">META domain-containing protein</fullName>
    </submittedName>
</protein>
<reference evidence="2" key="2">
    <citation type="submission" date="2021-04" db="EMBL/GenBank/DDBJ databases">
        <authorList>
            <person name="Gilroy R."/>
        </authorList>
    </citation>
    <scope>NUCLEOTIDE SEQUENCE</scope>
    <source>
        <strain evidence="2">CHK160-9182</strain>
    </source>
</reference>
<name>A0A9D1Q884_9GAMM</name>
<dbReference type="InterPro" id="IPR005184">
    <property type="entry name" value="DUF306_Meta_HslJ"/>
</dbReference>
<reference evidence="2" key="1">
    <citation type="journal article" date="2021" name="PeerJ">
        <title>Extensive microbial diversity within the chicken gut microbiome revealed by metagenomics and culture.</title>
        <authorList>
            <person name="Gilroy R."/>
            <person name="Ravi A."/>
            <person name="Getino M."/>
            <person name="Pursley I."/>
            <person name="Horton D.L."/>
            <person name="Alikhan N.F."/>
            <person name="Baker D."/>
            <person name="Gharbi K."/>
            <person name="Hall N."/>
            <person name="Watson M."/>
            <person name="Adriaenssens E.M."/>
            <person name="Foster-Nyarko E."/>
            <person name="Jarju S."/>
            <person name="Secka A."/>
            <person name="Antonio M."/>
            <person name="Oren A."/>
            <person name="Chaudhuri R.R."/>
            <person name="La Ragione R."/>
            <person name="Hildebrand F."/>
            <person name="Pallen M.J."/>
        </authorList>
    </citation>
    <scope>NUCLEOTIDE SEQUENCE</scope>
    <source>
        <strain evidence="2">CHK160-9182</strain>
    </source>
</reference>
<dbReference type="InterPro" id="IPR038670">
    <property type="entry name" value="HslJ-like_sf"/>
</dbReference>
<dbReference type="PROSITE" id="PS51257">
    <property type="entry name" value="PROKAR_LIPOPROTEIN"/>
    <property type="match status" value="1"/>
</dbReference>
<dbReference type="Gene3D" id="2.40.128.270">
    <property type="match status" value="1"/>
</dbReference>
<dbReference type="Pfam" id="PF03724">
    <property type="entry name" value="META"/>
    <property type="match status" value="1"/>
</dbReference>
<comment type="caution">
    <text evidence="2">The sequence shown here is derived from an EMBL/GenBank/DDBJ whole genome shotgun (WGS) entry which is preliminary data.</text>
</comment>
<dbReference type="Proteomes" id="UP000823934">
    <property type="component" value="Unassembled WGS sequence"/>
</dbReference>
<evidence type="ECO:0000313" key="2">
    <source>
        <dbReference type="EMBL" id="HIW07738.1"/>
    </source>
</evidence>
<dbReference type="PANTHER" id="PTHR35535">
    <property type="entry name" value="HEAT SHOCK PROTEIN HSLJ"/>
    <property type="match status" value="1"/>
</dbReference>
<dbReference type="PANTHER" id="PTHR35535:SF1">
    <property type="entry name" value="HEAT SHOCK PROTEIN HSLJ"/>
    <property type="match status" value="1"/>
</dbReference>
<evidence type="ECO:0000259" key="1">
    <source>
        <dbReference type="Pfam" id="PF03724"/>
    </source>
</evidence>
<dbReference type="InterPro" id="IPR053147">
    <property type="entry name" value="Hsp_HslJ-like"/>
</dbReference>
<evidence type="ECO:0000313" key="3">
    <source>
        <dbReference type="Proteomes" id="UP000823934"/>
    </source>
</evidence>
<feature type="domain" description="DUF306" evidence="1">
    <location>
        <begin position="35"/>
        <end position="140"/>
    </location>
</feature>
<accession>A0A9D1Q884</accession>
<dbReference type="AlphaFoldDB" id="A0A9D1Q884"/>
<proteinExistence type="predicted"/>